<dbReference type="InterPro" id="IPR051531">
    <property type="entry name" value="N-acetyltransferase"/>
</dbReference>
<dbReference type="GO" id="GO:0016747">
    <property type="term" value="F:acyltransferase activity, transferring groups other than amino-acyl groups"/>
    <property type="evidence" value="ECO:0007669"/>
    <property type="project" value="InterPro"/>
</dbReference>
<dbReference type="EMBL" id="SUPK01000002">
    <property type="protein sequence ID" value="TJY43322.1"/>
    <property type="molecule type" value="Genomic_DNA"/>
</dbReference>
<keyword evidence="2" id="KW-0808">Transferase</keyword>
<accession>A0A4U0FIP6</accession>
<dbReference type="Gene3D" id="3.40.630.30">
    <property type="match status" value="1"/>
</dbReference>
<protein>
    <submittedName>
        <fullName evidence="2">GNAT family N-acetyltransferase</fullName>
    </submittedName>
</protein>
<evidence type="ECO:0000313" key="3">
    <source>
        <dbReference type="Proteomes" id="UP000309673"/>
    </source>
</evidence>
<dbReference type="Proteomes" id="UP000309673">
    <property type="component" value="Unassembled WGS sequence"/>
</dbReference>
<dbReference type="SUPFAM" id="SSF55729">
    <property type="entry name" value="Acyl-CoA N-acyltransferases (Nat)"/>
    <property type="match status" value="1"/>
</dbReference>
<dbReference type="PANTHER" id="PTHR43792">
    <property type="entry name" value="GNAT FAMILY, PUTATIVE (AFU_ORTHOLOGUE AFUA_3G00765)-RELATED-RELATED"/>
    <property type="match status" value="1"/>
</dbReference>
<dbReference type="OrthoDB" id="9785602at2"/>
<keyword evidence="3" id="KW-1185">Reference proteome</keyword>
<gene>
    <name evidence="2" type="ORF">E5161_05360</name>
</gene>
<organism evidence="2 3">
    <name type="scientific">Cohnella pontilimi</name>
    <dbReference type="NCBI Taxonomy" id="2564100"/>
    <lineage>
        <taxon>Bacteria</taxon>
        <taxon>Bacillati</taxon>
        <taxon>Bacillota</taxon>
        <taxon>Bacilli</taxon>
        <taxon>Bacillales</taxon>
        <taxon>Paenibacillaceae</taxon>
        <taxon>Cohnella</taxon>
    </lineage>
</organism>
<feature type="domain" description="N-acetyltransferase" evidence="1">
    <location>
        <begin position="8"/>
        <end position="172"/>
    </location>
</feature>
<evidence type="ECO:0000313" key="2">
    <source>
        <dbReference type="EMBL" id="TJY43322.1"/>
    </source>
</evidence>
<evidence type="ECO:0000259" key="1">
    <source>
        <dbReference type="PROSITE" id="PS51186"/>
    </source>
</evidence>
<dbReference type="InterPro" id="IPR000182">
    <property type="entry name" value="GNAT_dom"/>
</dbReference>
<dbReference type="PROSITE" id="PS51186">
    <property type="entry name" value="GNAT"/>
    <property type="match status" value="1"/>
</dbReference>
<proteinExistence type="predicted"/>
<name>A0A4U0FIP6_9BACL</name>
<dbReference type="PANTHER" id="PTHR43792:SF1">
    <property type="entry name" value="N-ACETYLTRANSFERASE DOMAIN-CONTAINING PROTEIN"/>
    <property type="match status" value="1"/>
</dbReference>
<dbReference type="Pfam" id="PF13302">
    <property type="entry name" value="Acetyltransf_3"/>
    <property type="match status" value="1"/>
</dbReference>
<dbReference type="InterPro" id="IPR016181">
    <property type="entry name" value="Acyl_CoA_acyltransferase"/>
</dbReference>
<reference evidence="2 3" key="1">
    <citation type="submission" date="2019-04" db="EMBL/GenBank/DDBJ databases">
        <title>Cohnella sp. nov., isolated from soil.</title>
        <authorList>
            <person name="Kim W."/>
        </authorList>
    </citation>
    <scope>NUCLEOTIDE SEQUENCE [LARGE SCALE GENOMIC DNA]</scope>
    <source>
        <strain evidence="2 3">CAU 1483</strain>
    </source>
</reference>
<sequence>MQLETERLLIREVKAQDFEAIHAYASDPNVVRYMIWGPNSEQDTQDHIQRCLNMQLQIPRAGYEWAVVLKQTGRLIGGCGLHVEQPLQAELGYCFHADYWGQGYAFEAATALLKFGFGELGLHRMYATCRPANIGSEKVMQKAGMKYEGHLREHMWHKGQWHDSYLYSILKHEFKGMTG</sequence>
<dbReference type="RefSeq" id="WP_136776686.1">
    <property type="nucleotide sequence ID" value="NZ_SUPK01000002.1"/>
</dbReference>
<dbReference type="AlphaFoldDB" id="A0A4U0FIP6"/>
<comment type="caution">
    <text evidence="2">The sequence shown here is derived from an EMBL/GenBank/DDBJ whole genome shotgun (WGS) entry which is preliminary data.</text>
</comment>